<evidence type="ECO:0000313" key="2">
    <source>
        <dbReference type="Proteomes" id="UP000828390"/>
    </source>
</evidence>
<evidence type="ECO:0000313" key="1">
    <source>
        <dbReference type="EMBL" id="KAH3746324.1"/>
    </source>
</evidence>
<reference evidence="1" key="1">
    <citation type="journal article" date="2019" name="bioRxiv">
        <title>The Genome of the Zebra Mussel, Dreissena polymorpha: A Resource for Invasive Species Research.</title>
        <authorList>
            <person name="McCartney M.A."/>
            <person name="Auch B."/>
            <person name="Kono T."/>
            <person name="Mallez S."/>
            <person name="Zhang Y."/>
            <person name="Obille A."/>
            <person name="Becker A."/>
            <person name="Abrahante J.E."/>
            <person name="Garbe J."/>
            <person name="Badalamenti J.P."/>
            <person name="Herman A."/>
            <person name="Mangelson H."/>
            <person name="Liachko I."/>
            <person name="Sullivan S."/>
            <person name="Sone E.D."/>
            <person name="Koren S."/>
            <person name="Silverstein K.A.T."/>
            <person name="Beckman K.B."/>
            <person name="Gohl D.M."/>
        </authorList>
    </citation>
    <scope>NUCLEOTIDE SEQUENCE</scope>
    <source>
        <strain evidence="1">Duluth1</strain>
        <tissue evidence="1">Whole animal</tissue>
    </source>
</reference>
<organism evidence="1 2">
    <name type="scientific">Dreissena polymorpha</name>
    <name type="common">Zebra mussel</name>
    <name type="synonym">Mytilus polymorpha</name>
    <dbReference type="NCBI Taxonomy" id="45954"/>
    <lineage>
        <taxon>Eukaryota</taxon>
        <taxon>Metazoa</taxon>
        <taxon>Spiralia</taxon>
        <taxon>Lophotrochozoa</taxon>
        <taxon>Mollusca</taxon>
        <taxon>Bivalvia</taxon>
        <taxon>Autobranchia</taxon>
        <taxon>Heteroconchia</taxon>
        <taxon>Euheterodonta</taxon>
        <taxon>Imparidentia</taxon>
        <taxon>Neoheterodontei</taxon>
        <taxon>Myida</taxon>
        <taxon>Dreissenoidea</taxon>
        <taxon>Dreissenidae</taxon>
        <taxon>Dreissena</taxon>
    </lineage>
</organism>
<proteinExistence type="predicted"/>
<protein>
    <recommendedName>
        <fullName evidence="3">PiggyBac transposable element-derived protein domain-containing protein</fullName>
    </recommendedName>
</protein>
<sequence>MIGYHIINHRSRKWWRRLFFHFMTGSALNAYIIAKDSNPETVGREWPNIQDFVEDLADGLIGDYCAGKDAPILDTARPACVHTMERLFEKEKVCVECRAKANRGERVGTSKFGCVECNVPVHHQCFPPHINRAYKL</sequence>
<name>A0A9D4DBF9_DREPO</name>
<dbReference type="Proteomes" id="UP000828390">
    <property type="component" value="Unassembled WGS sequence"/>
</dbReference>
<dbReference type="EMBL" id="JAIWYP010000010">
    <property type="protein sequence ID" value="KAH3746324.1"/>
    <property type="molecule type" value="Genomic_DNA"/>
</dbReference>
<dbReference type="AlphaFoldDB" id="A0A9D4DBF9"/>
<comment type="caution">
    <text evidence="1">The sequence shown here is derived from an EMBL/GenBank/DDBJ whole genome shotgun (WGS) entry which is preliminary data.</text>
</comment>
<keyword evidence="2" id="KW-1185">Reference proteome</keyword>
<evidence type="ECO:0008006" key="3">
    <source>
        <dbReference type="Google" id="ProtNLM"/>
    </source>
</evidence>
<gene>
    <name evidence="1" type="ORF">DPMN_180731</name>
</gene>
<accession>A0A9D4DBF9</accession>
<reference evidence="1" key="2">
    <citation type="submission" date="2020-11" db="EMBL/GenBank/DDBJ databases">
        <authorList>
            <person name="McCartney M.A."/>
            <person name="Auch B."/>
            <person name="Kono T."/>
            <person name="Mallez S."/>
            <person name="Becker A."/>
            <person name="Gohl D.M."/>
            <person name="Silverstein K.A.T."/>
            <person name="Koren S."/>
            <person name="Bechman K.B."/>
            <person name="Herman A."/>
            <person name="Abrahante J.E."/>
            <person name="Garbe J."/>
        </authorList>
    </citation>
    <scope>NUCLEOTIDE SEQUENCE</scope>
    <source>
        <strain evidence="1">Duluth1</strain>
        <tissue evidence="1">Whole animal</tissue>
    </source>
</reference>